<protein>
    <submittedName>
        <fullName evidence="5">Mating type protein 2</fullName>
    </submittedName>
</protein>
<dbReference type="OrthoDB" id="6247875at2759"/>
<sequence>PRPMNCWMLYRDTRHKELKDANPDLSVQAISSICSQDWKQLPATQKDEWRAKAQAAKEEHQRMYPDYKYNPR</sequence>
<proteinExistence type="predicted"/>
<evidence type="ECO:0000313" key="5">
    <source>
        <dbReference type="EMBL" id="KAF2691514.1"/>
    </source>
</evidence>
<dbReference type="CDD" id="cd01389">
    <property type="entry name" value="HMG-box_ROX1-like"/>
    <property type="match status" value="1"/>
</dbReference>
<evidence type="ECO:0000313" key="6">
    <source>
        <dbReference type="Proteomes" id="UP000799291"/>
    </source>
</evidence>
<evidence type="ECO:0000256" key="2">
    <source>
        <dbReference type="ARBA" id="ARBA00023163"/>
    </source>
</evidence>
<keyword evidence="2" id="KW-0804">Transcription</keyword>
<keyword evidence="6" id="KW-1185">Reference proteome</keyword>
<feature type="domain" description="HMG box" evidence="4">
    <location>
        <begin position="1"/>
        <end position="68"/>
    </location>
</feature>
<dbReference type="InterPro" id="IPR050140">
    <property type="entry name" value="SRY-related_HMG-box_TF-like"/>
</dbReference>
<evidence type="ECO:0000256" key="1">
    <source>
        <dbReference type="ARBA" id="ARBA00023125"/>
    </source>
</evidence>
<keyword evidence="3" id="KW-0539">Nucleus</keyword>
<feature type="non-terminal residue" evidence="5">
    <location>
        <position position="1"/>
    </location>
</feature>
<dbReference type="SMART" id="SM00398">
    <property type="entry name" value="HMG"/>
    <property type="match status" value="1"/>
</dbReference>
<dbReference type="PANTHER" id="PTHR10270:SF161">
    <property type="entry name" value="SEX-DETERMINING REGION Y PROTEIN"/>
    <property type="match status" value="1"/>
</dbReference>
<feature type="DNA-binding region" description="HMG box" evidence="3">
    <location>
        <begin position="1"/>
        <end position="68"/>
    </location>
</feature>
<dbReference type="InterPro" id="IPR036910">
    <property type="entry name" value="HMG_box_dom_sf"/>
</dbReference>
<organism evidence="5 6">
    <name type="scientific">Lentithecium fluviatile CBS 122367</name>
    <dbReference type="NCBI Taxonomy" id="1168545"/>
    <lineage>
        <taxon>Eukaryota</taxon>
        <taxon>Fungi</taxon>
        <taxon>Dikarya</taxon>
        <taxon>Ascomycota</taxon>
        <taxon>Pezizomycotina</taxon>
        <taxon>Dothideomycetes</taxon>
        <taxon>Pleosporomycetidae</taxon>
        <taxon>Pleosporales</taxon>
        <taxon>Massarineae</taxon>
        <taxon>Lentitheciaceae</taxon>
        <taxon>Lentithecium</taxon>
    </lineage>
</organism>
<dbReference type="PROSITE" id="PS50118">
    <property type="entry name" value="HMG_BOX_2"/>
    <property type="match status" value="1"/>
</dbReference>
<dbReference type="GO" id="GO:0001228">
    <property type="term" value="F:DNA-binding transcription activator activity, RNA polymerase II-specific"/>
    <property type="evidence" value="ECO:0007669"/>
    <property type="project" value="TreeGrafter"/>
</dbReference>
<dbReference type="GO" id="GO:0005634">
    <property type="term" value="C:nucleus"/>
    <property type="evidence" value="ECO:0007669"/>
    <property type="project" value="UniProtKB-UniRule"/>
</dbReference>
<evidence type="ECO:0000256" key="3">
    <source>
        <dbReference type="PROSITE-ProRule" id="PRU00267"/>
    </source>
</evidence>
<dbReference type="EMBL" id="MU005569">
    <property type="protein sequence ID" value="KAF2691514.1"/>
    <property type="molecule type" value="Genomic_DNA"/>
</dbReference>
<dbReference type="Pfam" id="PF00505">
    <property type="entry name" value="HMG_box"/>
    <property type="match status" value="1"/>
</dbReference>
<dbReference type="InterPro" id="IPR009071">
    <property type="entry name" value="HMG_box_dom"/>
</dbReference>
<dbReference type="SUPFAM" id="SSF47095">
    <property type="entry name" value="HMG-box"/>
    <property type="match status" value="1"/>
</dbReference>
<dbReference type="Gene3D" id="1.10.30.10">
    <property type="entry name" value="High mobility group box domain"/>
    <property type="match status" value="1"/>
</dbReference>
<feature type="non-terminal residue" evidence="5">
    <location>
        <position position="72"/>
    </location>
</feature>
<dbReference type="GO" id="GO:0000978">
    <property type="term" value="F:RNA polymerase II cis-regulatory region sequence-specific DNA binding"/>
    <property type="evidence" value="ECO:0007669"/>
    <property type="project" value="TreeGrafter"/>
</dbReference>
<reference evidence="5" key="1">
    <citation type="journal article" date="2020" name="Stud. Mycol.">
        <title>101 Dothideomycetes genomes: a test case for predicting lifestyles and emergence of pathogens.</title>
        <authorList>
            <person name="Haridas S."/>
            <person name="Albert R."/>
            <person name="Binder M."/>
            <person name="Bloem J."/>
            <person name="Labutti K."/>
            <person name="Salamov A."/>
            <person name="Andreopoulos B."/>
            <person name="Baker S."/>
            <person name="Barry K."/>
            <person name="Bills G."/>
            <person name="Bluhm B."/>
            <person name="Cannon C."/>
            <person name="Castanera R."/>
            <person name="Culley D."/>
            <person name="Daum C."/>
            <person name="Ezra D."/>
            <person name="Gonzalez J."/>
            <person name="Henrissat B."/>
            <person name="Kuo A."/>
            <person name="Liang C."/>
            <person name="Lipzen A."/>
            <person name="Lutzoni F."/>
            <person name="Magnuson J."/>
            <person name="Mondo S."/>
            <person name="Nolan M."/>
            <person name="Ohm R."/>
            <person name="Pangilinan J."/>
            <person name="Park H.-J."/>
            <person name="Ramirez L."/>
            <person name="Alfaro M."/>
            <person name="Sun H."/>
            <person name="Tritt A."/>
            <person name="Yoshinaga Y."/>
            <person name="Zwiers L.-H."/>
            <person name="Turgeon B."/>
            <person name="Goodwin S."/>
            <person name="Spatafora J."/>
            <person name="Crous P."/>
            <person name="Grigoriev I."/>
        </authorList>
    </citation>
    <scope>NUCLEOTIDE SEQUENCE</scope>
    <source>
        <strain evidence="5">CBS 122367</strain>
    </source>
</reference>
<dbReference type="Proteomes" id="UP000799291">
    <property type="component" value="Unassembled WGS sequence"/>
</dbReference>
<gene>
    <name evidence="5" type="ORF">K458DRAFT_274501</name>
</gene>
<dbReference type="AlphaFoldDB" id="A0A6G1JLU3"/>
<keyword evidence="1 3" id="KW-0238">DNA-binding</keyword>
<evidence type="ECO:0000259" key="4">
    <source>
        <dbReference type="PROSITE" id="PS50118"/>
    </source>
</evidence>
<dbReference type="GO" id="GO:0030154">
    <property type="term" value="P:cell differentiation"/>
    <property type="evidence" value="ECO:0007669"/>
    <property type="project" value="TreeGrafter"/>
</dbReference>
<dbReference type="PANTHER" id="PTHR10270">
    <property type="entry name" value="SOX TRANSCRIPTION FACTOR"/>
    <property type="match status" value="1"/>
</dbReference>
<accession>A0A6G1JLU3</accession>
<name>A0A6G1JLU3_9PLEO</name>